<dbReference type="EMBL" id="CGCX01002015">
    <property type="protein sequence ID" value="CFS05204.1"/>
    <property type="molecule type" value="Genomic_DNA"/>
</dbReference>
<dbReference type="EMBL" id="CNFT01002213">
    <property type="protein sequence ID" value="CKU06455.1"/>
    <property type="molecule type" value="Genomic_DNA"/>
</dbReference>
<gene>
    <name evidence="1" type="ORF">ERS007657_03776</name>
    <name evidence="3" type="ORF">ERS027659_05029</name>
    <name evidence="2" type="ORF">ERS027661_02348</name>
</gene>
<name>A0A654U5X3_MYCTX</name>
<protein>
    <submittedName>
        <fullName evidence="1">Uncharacterized protein</fullName>
    </submittedName>
</protein>
<evidence type="ECO:0000313" key="6">
    <source>
        <dbReference type="Proteomes" id="UP000050164"/>
    </source>
</evidence>
<evidence type="ECO:0000313" key="4">
    <source>
        <dbReference type="Proteomes" id="UP000046680"/>
    </source>
</evidence>
<evidence type="ECO:0000313" key="5">
    <source>
        <dbReference type="Proteomes" id="UP000049023"/>
    </source>
</evidence>
<dbReference type="EMBL" id="CNFU01000488">
    <property type="protein sequence ID" value="CKR93442.1"/>
    <property type="molecule type" value="Genomic_DNA"/>
</dbReference>
<evidence type="ECO:0000313" key="3">
    <source>
        <dbReference type="EMBL" id="CKU06455.1"/>
    </source>
</evidence>
<dbReference type="Proteomes" id="UP000049023">
    <property type="component" value="Unassembled WGS sequence"/>
</dbReference>
<reference evidence="4 5" key="1">
    <citation type="submission" date="2015-03" db="EMBL/GenBank/DDBJ databases">
        <authorList>
            <consortium name="Pathogen Informatics"/>
        </authorList>
    </citation>
    <scope>NUCLEOTIDE SEQUENCE [LARGE SCALE GENOMIC DNA]</scope>
    <source>
        <strain evidence="3 6">Bir 185</strain>
        <strain evidence="2 5">Bir 187</strain>
        <strain evidence="1 4">C09601061</strain>
    </source>
</reference>
<dbReference type="AlphaFoldDB" id="A0A654U5X3"/>
<dbReference type="Proteomes" id="UP000050164">
    <property type="component" value="Unassembled WGS sequence"/>
</dbReference>
<accession>A0A654U5X3</accession>
<dbReference type="Proteomes" id="UP000046680">
    <property type="component" value="Unassembled WGS sequence"/>
</dbReference>
<evidence type="ECO:0000313" key="1">
    <source>
        <dbReference type="EMBL" id="CFS05204.1"/>
    </source>
</evidence>
<organism evidence="1 4">
    <name type="scientific">Mycobacterium tuberculosis</name>
    <dbReference type="NCBI Taxonomy" id="1773"/>
    <lineage>
        <taxon>Bacteria</taxon>
        <taxon>Bacillati</taxon>
        <taxon>Actinomycetota</taxon>
        <taxon>Actinomycetes</taxon>
        <taxon>Mycobacteriales</taxon>
        <taxon>Mycobacteriaceae</taxon>
        <taxon>Mycobacterium</taxon>
        <taxon>Mycobacterium tuberculosis complex</taxon>
    </lineage>
</organism>
<sequence length="104" mass="11339">MLSVAPWEICPVENHWSTRQRPRYRGSRGPGTLDTTTFLKVSKRPLVRALARARPEMRRSGSSSTTAPTSASLVWAKCCLVASAARWVACSRSSGSAMSARSQT</sequence>
<evidence type="ECO:0000313" key="2">
    <source>
        <dbReference type="EMBL" id="CKR93442.1"/>
    </source>
</evidence>
<proteinExistence type="predicted"/>